<dbReference type="InterPro" id="IPR005674">
    <property type="entry name" value="CocE/Ser_esterase"/>
</dbReference>
<accession>A0AA38XUS3</accession>
<dbReference type="PANTHER" id="PTHR43056:SF10">
    <property type="entry name" value="COCE_NOND FAMILY, PUTATIVE (AFU_ORTHOLOGUE AFUA_7G00600)-RELATED"/>
    <property type="match status" value="1"/>
</dbReference>
<dbReference type="InterPro" id="IPR008979">
    <property type="entry name" value="Galactose-bd-like_sf"/>
</dbReference>
<dbReference type="InterPro" id="IPR029058">
    <property type="entry name" value="AB_hydrolase_fold"/>
</dbReference>
<dbReference type="Gene3D" id="2.60.120.260">
    <property type="entry name" value="Galactose-binding domain-like"/>
    <property type="match status" value="1"/>
</dbReference>
<dbReference type="PANTHER" id="PTHR43056">
    <property type="entry name" value="PEPTIDASE S9 PROLYL OLIGOPEPTIDASE"/>
    <property type="match status" value="1"/>
</dbReference>
<dbReference type="InterPro" id="IPR050585">
    <property type="entry name" value="Xaa-Pro_dipeptidyl-ppase/CocE"/>
</dbReference>
<dbReference type="Pfam" id="PF08530">
    <property type="entry name" value="PepX_C"/>
    <property type="match status" value="1"/>
</dbReference>
<dbReference type="NCBIfam" id="TIGR00976">
    <property type="entry name" value="CocE_NonD"/>
    <property type="match status" value="1"/>
</dbReference>
<keyword evidence="1" id="KW-0378">Hydrolase</keyword>
<dbReference type="EMBL" id="JAPDRN010000110">
    <property type="protein sequence ID" value="KAJ9622152.1"/>
    <property type="molecule type" value="Genomic_DNA"/>
</dbReference>
<feature type="region of interest" description="Disordered" evidence="2">
    <location>
        <begin position="407"/>
        <end position="443"/>
    </location>
</feature>
<evidence type="ECO:0000256" key="2">
    <source>
        <dbReference type="SAM" id="MobiDB-lite"/>
    </source>
</evidence>
<feature type="domain" description="Xaa-Pro dipeptidyl-peptidase C-terminal" evidence="3">
    <location>
        <begin position="317"/>
        <end position="615"/>
    </location>
</feature>
<evidence type="ECO:0000256" key="1">
    <source>
        <dbReference type="ARBA" id="ARBA00022801"/>
    </source>
</evidence>
<dbReference type="Gene3D" id="3.40.50.1820">
    <property type="entry name" value="alpha/beta hydrolase"/>
    <property type="match status" value="1"/>
</dbReference>
<dbReference type="SUPFAM" id="SSF53474">
    <property type="entry name" value="alpha/beta-Hydrolases"/>
    <property type="match status" value="1"/>
</dbReference>
<dbReference type="AlphaFoldDB" id="A0AA38XUS3"/>
<proteinExistence type="predicted"/>
<dbReference type="InterPro" id="IPR000383">
    <property type="entry name" value="Xaa-Pro-like_dom"/>
</dbReference>
<dbReference type="Gene3D" id="1.10.3020.20">
    <property type="match status" value="1"/>
</dbReference>
<evidence type="ECO:0000313" key="5">
    <source>
        <dbReference type="Proteomes" id="UP001172681"/>
    </source>
</evidence>
<dbReference type="Pfam" id="PF02129">
    <property type="entry name" value="Peptidase_S15"/>
    <property type="match status" value="1"/>
</dbReference>
<sequence>MPNTIRDIKTVDADSYPYIFEQNVSIPLRSGSVLRCNVYRPKEEGRYPVIATCGPYGKDVPYKSFHPASFAEINPEHQTNHSAWETPTPSYWTRHGYVVVRADEPGTGQSPGILNVKSAATVDAFHTVVEWAAEQPWSSGKVGLMGISYYAASQWQVAAKHPKGLATLVPYEGFSDSYMESTRHGGILSNEFYNRWYPRQVASNQYGLPGKAARNWGPDTVEGDLGEEELKDNRVDGLEVMRAAKYRDHPLFKATEVDLESISVPVLSVGNLGGISLHLRGNVLGYTRASSEFKYLRFIAGRHDIPFYYPEEVQVQLSFLDAFLKGDDRVGWSEKGKVAPVSLLLRKGDVGYNDPESEKGFKRREESQWPLSNTQYTDYFLTAERRLVPEKPQTPQPATVDYMAYGIAPDAGSAPGTGSKPPPPPSSEHKPSGASSFGDGTVVSFESEPFSTETEITGHIVAHLNVSVGKDPSTTNVPGEIDLFITLRHLSASGKEISYTGSVGDPVPIAKGWLRVSLRKINPDHPLHRPWLPYRDCSSESVQPVTVDEVYPVDVEVWPTNVVVDAGARLVLEVSSCDTAGAGIWGHTDPVDRPADVLRGINRIHFGPDHLNYVTLPIIPAAPSGA</sequence>
<dbReference type="SUPFAM" id="SSF49785">
    <property type="entry name" value="Galactose-binding domain-like"/>
    <property type="match status" value="1"/>
</dbReference>
<gene>
    <name evidence="4" type="ORF">H2204_011659</name>
</gene>
<dbReference type="GO" id="GO:0008239">
    <property type="term" value="F:dipeptidyl-peptidase activity"/>
    <property type="evidence" value="ECO:0007669"/>
    <property type="project" value="InterPro"/>
</dbReference>
<organism evidence="4 5">
    <name type="scientific">Knufia peltigerae</name>
    <dbReference type="NCBI Taxonomy" id="1002370"/>
    <lineage>
        <taxon>Eukaryota</taxon>
        <taxon>Fungi</taxon>
        <taxon>Dikarya</taxon>
        <taxon>Ascomycota</taxon>
        <taxon>Pezizomycotina</taxon>
        <taxon>Eurotiomycetes</taxon>
        <taxon>Chaetothyriomycetidae</taxon>
        <taxon>Chaetothyriales</taxon>
        <taxon>Trichomeriaceae</taxon>
        <taxon>Knufia</taxon>
    </lineage>
</organism>
<dbReference type="Proteomes" id="UP001172681">
    <property type="component" value="Unassembled WGS sequence"/>
</dbReference>
<keyword evidence="5" id="KW-1185">Reference proteome</keyword>
<comment type="caution">
    <text evidence="4">The sequence shown here is derived from an EMBL/GenBank/DDBJ whole genome shotgun (WGS) entry which is preliminary data.</text>
</comment>
<dbReference type="SMART" id="SM00939">
    <property type="entry name" value="PepX_C"/>
    <property type="match status" value="1"/>
</dbReference>
<protein>
    <recommendedName>
        <fullName evidence="3">Xaa-Pro dipeptidyl-peptidase C-terminal domain-containing protein</fullName>
    </recommendedName>
</protein>
<reference evidence="4" key="1">
    <citation type="submission" date="2022-10" db="EMBL/GenBank/DDBJ databases">
        <title>Culturing micro-colonial fungi from biological soil crusts in the Mojave desert and describing Neophaeococcomyces mojavensis, and introducing the new genera and species Taxawa tesnikishii.</title>
        <authorList>
            <person name="Kurbessoian T."/>
            <person name="Stajich J.E."/>
        </authorList>
    </citation>
    <scope>NUCLEOTIDE SEQUENCE</scope>
    <source>
        <strain evidence="4">TK_35</strain>
    </source>
</reference>
<name>A0AA38XUS3_9EURO</name>
<dbReference type="InterPro" id="IPR013736">
    <property type="entry name" value="Xaa-Pro_dipept_C"/>
</dbReference>
<evidence type="ECO:0000313" key="4">
    <source>
        <dbReference type="EMBL" id="KAJ9622152.1"/>
    </source>
</evidence>
<evidence type="ECO:0000259" key="3">
    <source>
        <dbReference type="SMART" id="SM00939"/>
    </source>
</evidence>